<feature type="transmembrane region" description="Helical" evidence="5">
    <location>
        <begin position="173"/>
        <end position="192"/>
    </location>
</feature>
<protein>
    <submittedName>
        <fullName evidence="8">Membrane associated serine protease, rhomboid family</fullName>
    </submittedName>
</protein>
<keyword evidence="2 5" id="KW-0812">Transmembrane</keyword>
<evidence type="ECO:0000256" key="4">
    <source>
        <dbReference type="ARBA" id="ARBA00023136"/>
    </source>
</evidence>
<dbReference type="EMBL" id="FNXY01000005">
    <property type="protein sequence ID" value="SEJ08943.1"/>
    <property type="molecule type" value="Genomic_DNA"/>
</dbReference>
<feature type="domain" description="DUF6576" evidence="7">
    <location>
        <begin position="271"/>
        <end position="303"/>
    </location>
</feature>
<dbReference type="GO" id="GO:0004252">
    <property type="term" value="F:serine-type endopeptidase activity"/>
    <property type="evidence" value="ECO:0007669"/>
    <property type="project" value="InterPro"/>
</dbReference>
<reference evidence="8 9" key="1">
    <citation type="submission" date="2016-10" db="EMBL/GenBank/DDBJ databases">
        <authorList>
            <person name="de Groot N.N."/>
        </authorList>
    </citation>
    <scope>NUCLEOTIDE SEQUENCE [LARGE SCALE GENOMIC DNA]</scope>
    <source>
        <strain evidence="8 9">DSM 19938</strain>
    </source>
</reference>
<dbReference type="PANTHER" id="PTHR43066">
    <property type="entry name" value="RHOMBOID-RELATED PROTEIN"/>
    <property type="match status" value="1"/>
</dbReference>
<comment type="subcellular location">
    <subcellularLocation>
        <location evidence="1">Membrane</location>
        <topology evidence="1">Multi-pass membrane protein</topology>
    </subcellularLocation>
</comment>
<name>A0A1H6VWF1_9BACT</name>
<dbReference type="OrthoDB" id="680602at2"/>
<evidence type="ECO:0000256" key="5">
    <source>
        <dbReference type="SAM" id="Phobius"/>
    </source>
</evidence>
<evidence type="ECO:0000259" key="6">
    <source>
        <dbReference type="Pfam" id="PF01694"/>
    </source>
</evidence>
<evidence type="ECO:0000313" key="9">
    <source>
        <dbReference type="Proteomes" id="UP000199532"/>
    </source>
</evidence>
<organism evidence="8 9">
    <name type="scientific">Dyadobacter koreensis</name>
    <dbReference type="NCBI Taxonomy" id="408657"/>
    <lineage>
        <taxon>Bacteria</taxon>
        <taxon>Pseudomonadati</taxon>
        <taxon>Bacteroidota</taxon>
        <taxon>Cytophagia</taxon>
        <taxon>Cytophagales</taxon>
        <taxon>Spirosomataceae</taxon>
        <taxon>Dyadobacter</taxon>
    </lineage>
</organism>
<keyword evidence="8" id="KW-0378">Hydrolase</keyword>
<sequence length="305" mass="34444">MSNIVDDIKREFEKSENSLVKIILINTAVFLVLLLVKIVFTLSQSSNIYYWITDNLQLPASPQEFLRKPWTLITYFFTHEDIFHILFNMLFFYWFGKLIDEYLGAKRVVALYFLGGIVGGAIYMLIYNLLPFFQAQVETSMMMGASAAAFSVAVGASTLLPNYTFNLIFLGPIRIKFIALFYIILSLAQTVGPNAGGNLAHLGGALVGYIFIKLLQNGTDLGKPIYAIMNGWSGLFRKRPSMQVTYREKQVYRSTSVYSSASSSSTIEMPDQHEIDSILDKISKSGYESLTKEEKQKLFKASQQK</sequence>
<dbReference type="RefSeq" id="WP_090336634.1">
    <property type="nucleotide sequence ID" value="NZ_FNXY01000005.1"/>
</dbReference>
<evidence type="ECO:0000259" key="7">
    <source>
        <dbReference type="Pfam" id="PF20216"/>
    </source>
</evidence>
<dbReference type="STRING" id="408657.SAMN04487995_3162"/>
<evidence type="ECO:0000256" key="1">
    <source>
        <dbReference type="ARBA" id="ARBA00004141"/>
    </source>
</evidence>
<feature type="transmembrane region" description="Helical" evidence="5">
    <location>
        <begin position="72"/>
        <end position="96"/>
    </location>
</feature>
<feature type="transmembrane region" description="Helical" evidence="5">
    <location>
        <begin position="108"/>
        <end position="130"/>
    </location>
</feature>
<dbReference type="InterPro" id="IPR046483">
    <property type="entry name" value="DUF6576"/>
</dbReference>
<dbReference type="GO" id="GO:0016020">
    <property type="term" value="C:membrane"/>
    <property type="evidence" value="ECO:0007669"/>
    <property type="project" value="UniProtKB-SubCell"/>
</dbReference>
<feature type="domain" description="Peptidase S54 rhomboid" evidence="6">
    <location>
        <begin position="68"/>
        <end position="214"/>
    </location>
</feature>
<keyword evidence="9" id="KW-1185">Reference proteome</keyword>
<evidence type="ECO:0000256" key="3">
    <source>
        <dbReference type="ARBA" id="ARBA00022989"/>
    </source>
</evidence>
<keyword evidence="4 5" id="KW-0472">Membrane</keyword>
<dbReference type="SUPFAM" id="SSF144091">
    <property type="entry name" value="Rhomboid-like"/>
    <property type="match status" value="1"/>
</dbReference>
<dbReference type="AlphaFoldDB" id="A0A1H6VWF1"/>
<keyword evidence="8" id="KW-0645">Protease</keyword>
<dbReference type="Gene3D" id="1.20.1540.10">
    <property type="entry name" value="Rhomboid-like"/>
    <property type="match status" value="1"/>
</dbReference>
<evidence type="ECO:0000313" key="8">
    <source>
        <dbReference type="EMBL" id="SEJ08943.1"/>
    </source>
</evidence>
<accession>A0A1H6VWF1</accession>
<proteinExistence type="predicted"/>
<feature type="transmembrane region" description="Helical" evidence="5">
    <location>
        <begin position="142"/>
        <end position="161"/>
    </location>
</feature>
<dbReference type="PANTHER" id="PTHR43066:SF11">
    <property type="entry name" value="PEPTIDASE S54 RHOMBOID DOMAIN-CONTAINING PROTEIN"/>
    <property type="match status" value="1"/>
</dbReference>
<dbReference type="Pfam" id="PF20216">
    <property type="entry name" value="DUF6576"/>
    <property type="match status" value="1"/>
</dbReference>
<feature type="transmembrane region" description="Helical" evidence="5">
    <location>
        <begin position="19"/>
        <end position="40"/>
    </location>
</feature>
<dbReference type="InterPro" id="IPR035952">
    <property type="entry name" value="Rhomboid-like_sf"/>
</dbReference>
<dbReference type="Proteomes" id="UP000199532">
    <property type="component" value="Unassembled WGS sequence"/>
</dbReference>
<evidence type="ECO:0000256" key="2">
    <source>
        <dbReference type="ARBA" id="ARBA00022692"/>
    </source>
</evidence>
<dbReference type="Pfam" id="PF01694">
    <property type="entry name" value="Rhomboid"/>
    <property type="match status" value="1"/>
</dbReference>
<dbReference type="InterPro" id="IPR022764">
    <property type="entry name" value="Peptidase_S54_rhomboid_dom"/>
</dbReference>
<keyword evidence="3 5" id="KW-1133">Transmembrane helix</keyword>
<gene>
    <name evidence="8" type="ORF">SAMN04487995_3162</name>
</gene>
<dbReference type="GO" id="GO:0006508">
    <property type="term" value="P:proteolysis"/>
    <property type="evidence" value="ECO:0007669"/>
    <property type="project" value="UniProtKB-KW"/>
</dbReference>